<sequence length="303" mass="35970">MNVSRLYGIDDYYSEWSIKRFDGPEQNILSTSSILKWVQGGKFDNFQEIAETYYGRPYIKIDDNKYILTKNIKGKKLRISDESEVLSSIRCLARFHLAAEGYLMPSGIKTEANWGKCMEKYKTFTCSLEKYSDMLEEKGCKNEFERETKIYLDLLYKLSRKSIEFFRSDRYIYAIEKSMRKREICINDFTPNSVVMVGERREPYIVKVFNTAYNMCEEDIASMARRYIEETGRIEFLEEIINEYGKIREIDDISKENIRHMSLFPELPIKIITKYMKKGLYKDDMLKKFLSVSKIFQNLNMEV</sequence>
<comment type="caution">
    <text evidence="1">The sequence shown here is derived from an EMBL/GenBank/DDBJ whole genome shotgun (WGS) entry which is preliminary data.</text>
</comment>
<dbReference type="InterPro" id="IPR047175">
    <property type="entry name" value="CotS-like"/>
</dbReference>
<dbReference type="PANTHER" id="PTHR39179:SF1">
    <property type="entry name" value="SPORE COAT PROTEIN I"/>
    <property type="match status" value="1"/>
</dbReference>
<evidence type="ECO:0000313" key="2">
    <source>
        <dbReference type="Proteomes" id="UP000036756"/>
    </source>
</evidence>
<dbReference type="PATRIC" id="fig|1121307.3.peg.2004"/>
<proteinExistence type="predicted"/>
<dbReference type="InterPro" id="IPR011009">
    <property type="entry name" value="Kinase-like_dom_sf"/>
</dbReference>
<protein>
    <recommendedName>
        <fullName evidence="3">Spore coat protein, CotS family</fullName>
    </recommendedName>
</protein>
<evidence type="ECO:0008006" key="3">
    <source>
        <dbReference type="Google" id="ProtNLM"/>
    </source>
</evidence>
<gene>
    <name evidence="1" type="ORF">CLCY_5c00710</name>
</gene>
<name>A0A0J8DAF3_CLOCY</name>
<dbReference type="Proteomes" id="UP000036756">
    <property type="component" value="Unassembled WGS sequence"/>
</dbReference>
<dbReference type="OrthoDB" id="1950323at2"/>
<dbReference type="SUPFAM" id="SSF56112">
    <property type="entry name" value="Protein kinase-like (PK-like)"/>
    <property type="match status" value="1"/>
</dbReference>
<dbReference type="EMBL" id="LFVU01000004">
    <property type="protein sequence ID" value="KMT22832.1"/>
    <property type="molecule type" value="Genomic_DNA"/>
</dbReference>
<organism evidence="1 2">
    <name type="scientific">Clostridium cylindrosporum DSM 605</name>
    <dbReference type="NCBI Taxonomy" id="1121307"/>
    <lineage>
        <taxon>Bacteria</taxon>
        <taxon>Bacillati</taxon>
        <taxon>Bacillota</taxon>
        <taxon>Clostridia</taxon>
        <taxon>Eubacteriales</taxon>
        <taxon>Clostridiaceae</taxon>
        <taxon>Clostridium</taxon>
    </lineage>
</organism>
<reference evidence="1 2" key="1">
    <citation type="submission" date="2015-06" db="EMBL/GenBank/DDBJ databases">
        <title>Draft genome sequence of the purine-degrading Clostridium cylindrosporum HC-1 (DSM 605).</title>
        <authorList>
            <person name="Poehlein A."/>
            <person name="Schiel-Bengelsdorf B."/>
            <person name="Bengelsdorf F."/>
            <person name="Daniel R."/>
            <person name="Duerre P."/>
        </authorList>
    </citation>
    <scope>NUCLEOTIDE SEQUENCE [LARGE SCALE GENOMIC DNA]</scope>
    <source>
        <strain evidence="1 2">DSM 605</strain>
    </source>
</reference>
<dbReference type="PANTHER" id="PTHR39179">
    <property type="entry name" value="SPORE COAT PROTEIN I"/>
    <property type="match status" value="1"/>
</dbReference>
<dbReference type="RefSeq" id="WP_048569566.1">
    <property type="nucleotide sequence ID" value="NZ_LFVU01000004.1"/>
</dbReference>
<dbReference type="GO" id="GO:0042601">
    <property type="term" value="C:endospore-forming forespore"/>
    <property type="evidence" value="ECO:0007669"/>
    <property type="project" value="TreeGrafter"/>
</dbReference>
<accession>A0A0J8DAF3</accession>
<dbReference type="AlphaFoldDB" id="A0A0J8DAF3"/>
<dbReference type="STRING" id="1121307.CLCY_5c00710"/>
<evidence type="ECO:0000313" key="1">
    <source>
        <dbReference type="EMBL" id="KMT22832.1"/>
    </source>
</evidence>
<dbReference type="Gene3D" id="3.90.1200.10">
    <property type="match status" value="1"/>
</dbReference>
<keyword evidence="2" id="KW-1185">Reference proteome</keyword>